<evidence type="ECO:0000259" key="6">
    <source>
        <dbReference type="SMART" id="SM00853"/>
    </source>
</evidence>
<evidence type="ECO:0000313" key="9">
    <source>
        <dbReference type="Proteomes" id="UP000641206"/>
    </source>
</evidence>
<dbReference type="CDD" id="cd16926">
    <property type="entry name" value="HATPase_MutL-MLH-PMS-like"/>
    <property type="match status" value="1"/>
</dbReference>
<evidence type="ECO:0000256" key="1">
    <source>
        <dbReference type="ARBA" id="ARBA00006082"/>
    </source>
</evidence>
<dbReference type="InterPro" id="IPR014762">
    <property type="entry name" value="DNA_mismatch_repair_CS"/>
</dbReference>
<dbReference type="Proteomes" id="UP000641206">
    <property type="component" value="Unassembled WGS sequence"/>
</dbReference>
<dbReference type="Pfam" id="PF08676">
    <property type="entry name" value="MutL_C"/>
    <property type="match status" value="1"/>
</dbReference>
<keyword evidence="9" id="KW-1185">Reference proteome</keyword>
<feature type="domain" description="DNA mismatch repair protein S5" evidence="7">
    <location>
        <begin position="207"/>
        <end position="325"/>
    </location>
</feature>
<evidence type="ECO:0000259" key="7">
    <source>
        <dbReference type="SMART" id="SM01340"/>
    </source>
</evidence>
<evidence type="ECO:0000256" key="5">
    <source>
        <dbReference type="SAM" id="MobiDB-lite"/>
    </source>
</evidence>
<organism evidence="8 9">
    <name type="scientific">Oceanobacillus neutriphilus</name>
    <dbReference type="NCBI Taxonomy" id="531815"/>
    <lineage>
        <taxon>Bacteria</taxon>
        <taxon>Bacillati</taxon>
        <taxon>Bacillota</taxon>
        <taxon>Bacilli</taxon>
        <taxon>Bacillales</taxon>
        <taxon>Bacillaceae</taxon>
        <taxon>Oceanobacillus</taxon>
    </lineage>
</organism>
<reference evidence="9" key="1">
    <citation type="journal article" date="2019" name="Int. J. Syst. Evol. Microbiol.">
        <title>The Global Catalogue of Microorganisms (GCM) 10K type strain sequencing project: providing services to taxonomists for standard genome sequencing and annotation.</title>
        <authorList>
            <consortium name="The Broad Institute Genomics Platform"/>
            <consortium name="The Broad Institute Genome Sequencing Center for Infectious Disease"/>
            <person name="Wu L."/>
            <person name="Ma J."/>
        </authorList>
    </citation>
    <scope>NUCLEOTIDE SEQUENCE [LARGE SCALE GENOMIC DNA]</scope>
    <source>
        <strain evidence="9">CGMCC 1.7693</strain>
    </source>
</reference>
<dbReference type="InterPro" id="IPR014790">
    <property type="entry name" value="MutL_C"/>
</dbReference>
<dbReference type="Gene3D" id="3.30.565.10">
    <property type="entry name" value="Histidine kinase-like ATPase, C-terminal domain"/>
    <property type="match status" value="1"/>
</dbReference>
<keyword evidence="2 4" id="KW-0227">DNA damage</keyword>
<accession>A0ABQ2NWQ0</accession>
<evidence type="ECO:0000313" key="8">
    <source>
        <dbReference type="EMBL" id="GGP12515.1"/>
    </source>
</evidence>
<sequence>MPILQMPDSLANKIAAGEVVERPASVVKEIMENSIDAGATWIRIDVHEAGLSEIRIVDNGSGIAAEDVEKAFLPHATSKISTETDLFHVKTLGFRGEALASIASVSRLSIQTSEGSSAGVSLELEGGEVVKRGKSDARQGTEIVVRDLFYNTPARLKYMKSLHTELGHISDVLNRMGLAHPEIRIEATHNGKGLLKTSGNNDMLQVISQVYGMSVAKQMSPVEYRTLDFTITGYIAKPEVTRASRNYMSTIINGRFVRNVAINKAIIEGYHTLLPIGRSPIVVLSIEMDSILVDVNVHPAKLEVRFSKEKELYAAVRDMIQSHFRKMILIPEVTKKPEPKEKSEQHSFQFETEPVNPFQENRKNIDFEKSDPVIKEENPFQKEESAYLRDENKDIEMSLEEHEPTINQEAGASEKPLKDISDPIETGERPVQHPRVPMMYPIGQLQGTYIMAQNENGLYMVDQHAAQERVKYEFFKNKLGQPINESQELLIPMTFDFSRKEAIFIEEAKDTLEKAGLFFEPFGSQTYVIRSHPTWFPTGFEEEIIREMVDQFIQESTVNVEKIREDAAILMSCKRSIKANHYLTNEEMFQLLEDLRSTTDPFTCPHGRPIIVHFSTYELEKMFKRIM</sequence>
<dbReference type="PANTHER" id="PTHR10073:SF12">
    <property type="entry name" value="DNA MISMATCH REPAIR PROTEIN MLH1"/>
    <property type="match status" value="1"/>
</dbReference>
<dbReference type="NCBIfam" id="NF000950">
    <property type="entry name" value="PRK00095.1-3"/>
    <property type="match status" value="1"/>
</dbReference>
<dbReference type="Gene3D" id="3.30.1540.20">
    <property type="entry name" value="MutL, C-terminal domain, dimerisation subdomain"/>
    <property type="match status" value="1"/>
</dbReference>
<dbReference type="SMART" id="SM01340">
    <property type="entry name" value="DNA_mis_repair"/>
    <property type="match status" value="1"/>
</dbReference>
<proteinExistence type="inferred from homology"/>
<feature type="compositionally biased region" description="Basic and acidic residues" evidence="5">
    <location>
        <begin position="335"/>
        <end position="345"/>
    </location>
</feature>
<dbReference type="InterPro" id="IPR037198">
    <property type="entry name" value="MutL_C_sf"/>
</dbReference>
<dbReference type="InterPro" id="IPR013507">
    <property type="entry name" value="DNA_mismatch_S5_2-like"/>
</dbReference>
<dbReference type="RefSeq" id="WP_188735050.1">
    <property type="nucleotide sequence ID" value="NZ_BMLW01000008.1"/>
</dbReference>
<dbReference type="SUPFAM" id="SSF55874">
    <property type="entry name" value="ATPase domain of HSP90 chaperone/DNA topoisomerase II/histidine kinase"/>
    <property type="match status" value="1"/>
</dbReference>
<dbReference type="InterPro" id="IPR042121">
    <property type="entry name" value="MutL_C_regsub"/>
</dbReference>
<dbReference type="InterPro" id="IPR038973">
    <property type="entry name" value="MutL/Mlh/Pms-like"/>
</dbReference>
<dbReference type="InterPro" id="IPR020667">
    <property type="entry name" value="DNA_mismatch_repair_MutL"/>
</dbReference>
<name>A0ABQ2NWQ0_9BACI</name>
<dbReference type="Pfam" id="PF01119">
    <property type="entry name" value="DNA_mis_repair"/>
    <property type="match status" value="1"/>
</dbReference>
<comment type="caution">
    <text evidence="8">The sequence shown here is derived from an EMBL/GenBank/DDBJ whole genome shotgun (WGS) entry which is preliminary data.</text>
</comment>
<dbReference type="SUPFAM" id="SSF118116">
    <property type="entry name" value="DNA mismatch repair protein MutL"/>
    <property type="match status" value="1"/>
</dbReference>
<dbReference type="InterPro" id="IPR036890">
    <property type="entry name" value="HATPase_C_sf"/>
</dbReference>
<dbReference type="Gene3D" id="3.30.230.10">
    <property type="match status" value="1"/>
</dbReference>
<dbReference type="EMBL" id="BMLW01000008">
    <property type="protein sequence ID" value="GGP12515.1"/>
    <property type="molecule type" value="Genomic_DNA"/>
</dbReference>
<dbReference type="CDD" id="cd00782">
    <property type="entry name" value="MutL_Trans"/>
    <property type="match status" value="1"/>
</dbReference>
<dbReference type="HAMAP" id="MF_00149">
    <property type="entry name" value="DNA_mis_repair"/>
    <property type="match status" value="1"/>
</dbReference>
<dbReference type="Pfam" id="PF13589">
    <property type="entry name" value="HATPase_c_3"/>
    <property type="match status" value="1"/>
</dbReference>
<comment type="similarity">
    <text evidence="1 4">Belongs to the DNA mismatch repair MutL/HexB family.</text>
</comment>
<dbReference type="PANTHER" id="PTHR10073">
    <property type="entry name" value="DNA MISMATCH REPAIR PROTEIN MLH, PMS, MUTL"/>
    <property type="match status" value="1"/>
</dbReference>
<feature type="region of interest" description="Disordered" evidence="5">
    <location>
        <begin position="335"/>
        <end position="389"/>
    </location>
</feature>
<feature type="compositionally biased region" description="Basic and acidic residues" evidence="5">
    <location>
        <begin position="360"/>
        <end position="389"/>
    </location>
</feature>
<gene>
    <name evidence="4 8" type="primary">mutL</name>
    <name evidence="8" type="ORF">GCM10011346_28780</name>
</gene>
<keyword evidence="3 4" id="KW-0234">DNA repair</keyword>
<evidence type="ECO:0000256" key="4">
    <source>
        <dbReference type="HAMAP-Rule" id="MF_00149"/>
    </source>
</evidence>
<dbReference type="InterPro" id="IPR002099">
    <property type="entry name" value="MutL/Mlh/PMS"/>
</dbReference>
<dbReference type="InterPro" id="IPR014721">
    <property type="entry name" value="Ribsml_uS5_D2-typ_fold_subgr"/>
</dbReference>
<feature type="region of interest" description="Disordered" evidence="5">
    <location>
        <begin position="402"/>
        <end position="435"/>
    </location>
</feature>
<dbReference type="Gene3D" id="3.30.1370.100">
    <property type="entry name" value="MutL, C-terminal domain, regulatory subdomain"/>
    <property type="match status" value="1"/>
</dbReference>
<feature type="compositionally biased region" description="Basic and acidic residues" evidence="5">
    <location>
        <begin position="415"/>
        <end position="431"/>
    </location>
</feature>
<dbReference type="SMART" id="SM00853">
    <property type="entry name" value="MutL_C"/>
    <property type="match status" value="1"/>
</dbReference>
<comment type="function">
    <text evidence="4">This protein is involved in the repair of mismatches in DNA. It is required for dam-dependent methyl-directed DNA mismatch repair. May act as a 'molecular matchmaker', a protein that promotes the formation of a stable complex between two or more DNA-binding proteins in an ATP-dependent manner without itself being part of a final effector complex.</text>
</comment>
<dbReference type="InterPro" id="IPR042120">
    <property type="entry name" value="MutL_C_dimsub"/>
</dbReference>
<dbReference type="SUPFAM" id="SSF54211">
    <property type="entry name" value="Ribosomal protein S5 domain 2-like"/>
    <property type="match status" value="1"/>
</dbReference>
<protein>
    <recommendedName>
        <fullName evidence="4">DNA mismatch repair protein MutL</fullName>
    </recommendedName>
</protein>
<dbReference type="PROSITE" id="PS00058">
    <property type="entry name" value="DNA_MISMATCH_REPAIR_1"/>
    <property type="match status" value="1"/>
</dbReference>
<feature type="domain" description="MutL C-terminal dimerisation" evidence="6">
    <location>
        <begin position="441"/>
        <end position="583"/>
    </location>
</feature>
<evidence type="ECO:0000256" key="2">
    <source>
        <dbReference type="ARBA" id="ARBA00022763"/>
    </source>
</evidence>
<dbReference type="NCBIfam" id="TIGR00585">
    <property type="entry name" value="mutl"/>
    <property type="match status" value="1"/>
</dbReference>
<dbReference type="InterPro" id="IPR020568">
    <property type="entry name" value="Ribosomal_Su5_D2-typ_SF"/>
</dbReference>
<evidence type="ECO:0000256" key="3">
    <source>
        <dbReference type="ARBA" id="ARBA00023204"/>
    </source>
</evidence>